<proteinExistence type="predicted"/>
<dbReference type="SUPFAM" id="SSF81383">
    <property type="entry name" value="F-box domain"/>
    <property type="match status" value="1"/>
</dbReference>
<dbReference type="InterPro" id="IPR005174">
    <property type="entry name" value="KIB1-4_b-propeller"/>
</dbReference>
<dbReference type="PANTHER" id="PTHR44259:SF107">
    <property type="entry name" value="F-BOX PROTEIN SKIP23-LIKE"/>
    <property type="match status" value="1"/>
</dbReference>
<feature type="domain" description="KIB1-4 beta-propeller" evidence="1">
    <location>
        <begin position="73"/>
        <end position="349"/>
    </location>
</feature>
<dbReference type="EMBL" id="JBEDUW010000007">
    <property type="protein sequence ID" value="KAK9914265.1"/>
    <property type="molecule type" value="Genomic_DNA"/>
</dbReference>
<protein>
    <recommendedName>
        <fullName evidence="1">KIB1-4 beta-propeller domain-containing protein</fullName>
    </recommendedName>
</protein>
<keyword evidence="3" id="KW-1185">Reference proteome</keyword>
<dbReference type="PANTHER" id="PTHR44259">
    <property type="entry name" value="OS07G0183000 PROTEIN-RELATED"/>
    <property type="match status" value="1"/>
</dbReference>
<organism evidence="2 3">
    <name type="scientific">Rubus argutus</name>
    <name type="common">Southern blackberry</name>
    <dbReference type="NCBI Taxonomy" id="59490"/>
    <lineage>
        <taxon>Eukaryota</taxon>
        <taxon>Viridiplantae</taxon>
        <taxon>Streptophyta</taxon>
        <taxon>Embryophyta</taxon>
        <taxon>Tracheophyta</taxon>
        <taxon>Spermatophyta</taxon>
        <taxon>Magnoliopsida</taxon>
        <taxon>eudicotyledons</taxon>
        <taxon>Gunneridae</taxon>
        <taxon>Pentapetalae</taxon>
        <taxon>rosids</taxon>
        <taxon>fabids</taxon>
        <taxon>Rosales</taxon>
        <taxon>Rosaceae</taxon>
        <taxon>Rosoideae</taxon>
        <taxon>Rosoideae incertae sedis</taxon>
        <taxon>Rubus</taxon>
    </lineage>
</organism>
<sequence>MDRDWANLPANALDSIVERLESVWDYLQFSLVCRPWCCVAKNDHIQRAKMMSTIHRPPMLLIAADKGDAWNVYNVVDNKVIDLQLDGQNKRFCGSSKGWVIAVEDNFAVTLINPFFRVKGRRNKENSTICLPQLKPPSTEEARIVWTKNFDRYVIKATISADPILDAFNCIVVVIYQPSNQLAFIRLATDTAWTYLDTSRIDDVVCFQGKFFAVDRWSNLLSFDVTACEVEHDAHGVKLPQTMWLVNKYLVDSNGKELLMVRRYYDFDDNMLRTTMKFEVFKMDFNKGKWIKKKTLGDVAIFLGDNSAVSVLASNFPGCEPNCIYFSHDRDRVTMDFRGHGPQDCGVYDLLNKSFSQPYATEAKTLLKMTKLFPLWVVPSFQL</sequence>
<dbReference type="Proteomes" id="UP001457282">
    <property type="component" value="Unassembled WGS sequence"/>
</dbReference>
<name>A0AAW1W248_RUBAR</name>
<evidence type="ECO:0000313" key="3">
    <source>
        <dbReference type="Proteomes" id="UP001457282"/>
    </source>
</evidence>
<reference evidence="2 3" key="1">
    <citation type="journal article" date="2023" name="G3 (Bethesda)">
        <title>A chromosome-length genome assembly and annotation of blackberry (Rubus argutus, cv. 'Hillquist').</title>
        <authorList>
            <person name="Bruna T."/>
            <person name="Aryal R."/>
            <person name="Dudchenko O."/>
            <person name="Sargent D.J."/>
            <person name="Mead D."/>
            <person name="Buti M."/>
            <person name="Cavallini A."/>
            <person name="Hytonen T."/>
            <person name="Andres J."/>
            <person name="Pham M."/>
            <person name="Weisz D."/>
            <person name="Mascagni F."/>
            <person name="Usai G."/>
            <person name="Natali L."/>
            <person name="Bassil N."/>
            <person name="Fernandez G.E."/>
            <person name="Lomsadze A."/>
            <person name="Armour M."/>
            <person name="Olukolu B."/>
            <person name="Poorten T."/>
            <person name="Britton C."/>
            <person name="Davik J."/>
            <person name="Ashrafi H."/>
            <person name="Aiden E.L."/>
            <person name="Borodovsky M."/>
            <person name="Worthington M."/>
        </authorList>
    </citation>
    <scope>NUCLEOTIDE SEQUENCE [LARGE SCALE GENOMIC DNA]</scope>
    <source>
        <strain evidence="2">PI 553951</strain>
    </source>
</reference>
<dbReference type="InterPro" id="IPR036047">
    <property type="entry name" value="F-box-like_dom_sf"/>
</dbReference>
<evidence type="ECO:0000313" key="2">
    <source>
        <dbReference type="EMBL" id="KAK9914265.1"/>
    </source>
</evidence>
<dbReference type="AlphaFoldDB" id="A0AAW1W248"/>
<dbReference type="InterPro" id="IPR050942">
    <property type="entry name" value="F-box_BR-signaling"/>
</dbReference>
<dbReference type="Gene3D" id="1.20.1280.50">
    <property type="match status" value="1"/>
</dbReference>
<gene>
    <name evidence="2" type="ORF">M0R45_038054</name>
</gene>
<evidence type="ECO:0000259" key="1">
    <source>
        <dbReference type="Pfam" id="PF03478"/>
    </source>
</evidence>
<accession>A0AAW1W248</accession>
<dbReference type="Pfam" id="PF03478">
    <property type="entry name" value="Beta-prop_KIB1-4"/>
    <property type="match status" value="1"/>
</dbReference>
<comment type="caution">
    <text evidence="2">The sequence shown here is derived from an EMBL/GenBank/DDBJ whole genome shotgun (WGS) entry which is preliminary data.</text>
</comment>